<evidence type="ECO:0000313" key="3">
    <source>
        <dbReference type="Proteomes" id="UP001160148"/>
    </source>
</evidence>
<organism evidence="2 3">
    <name type="scientific">Macrosiphum euphorbiae</name>
    <name type="common">potato aphid</name>
    <dbReference type="NCBI Taxonomy" id="13131"/>
    <lineage>
        <taxon>Eukaryota</taxon>
        <taxon>Metazoa</taxon>
        <taxon>Ecdysozoa</taxon>
        <taxon>Arthropoda</taxon>
        <taxon>Hexapoda</taxon>
        <taxon>Insecta</taxon>
        <taxon>Pterygota</taxon>
        <taxon>Neoptera</taxon>
        <taxon>Paraneoptera</taxon>
        <taxon>Hemiptera</taxon>
        <taxon>Sternorrhyncha</taxon>
        <taxon>Aphidomorpha</taxon>
        <taxon>Aphidoidea</taxon>
        <taxon>Aphididae</taxon>
        <taxon>Macrosiphini</taxon>
        <taxon>Macrosiphum</taxon>
    </lineage>
</organism>
<keyword evidence="3" id="KW-1185">Reference proteome</keyword>
<dbReference type="PANTHER" id="PTHR45749">
    <property type="match status" value="1"/>
</dbReference>
<dbReference type="GO" id="GO:0046983">
    <property type="term" value="F:protein dimerization activity"/>
    <property type="evidence" value="ECO:0007669"/>
    <property type="project" value="InterPro"/>
</dbReference>
<name>A0AAV0XSS0_9HEMI</name>
<dbReference type="PANTHER" id="PTHR45749:SF21">
    <property type="entry name" value="DUF4371 DOMAIN-CONTAINING PROTEIN"/>
    <property type="match status" value="1"/>
</dbReference>
<dbReference type="Pfam" id="PF05699">
    <property type="entry name" value="Dimer_Tnp_hAT"/>
    <property type="match status" value="1"/>
</dbReference>
<dbReference type="InterPro" id="IPR008906">
    <property type="entry name" value="HATC_C_dom"/>
</dbReference>
<dbReference type="Proteomes" id="UP001160148">
    <property type="component" value="Unassembled WGS sequence"/>
</dbReference>
<evidence type="ECO:0000259" key="1">
    <source>
        <dbReference type="Pfam" id="PF05699"/>
    </source>
</evidence>
<feature type="domain" description="HAT C-terminal dimerisation" evidence="1">
    <location>
        <begin position="135"/>
        <end position="186"/>
    </location>
</feature>
<accession>A0AAV0XSS0</accession>
<dbReference type="EMBL" id="CARXXK010001014">
    <property type="protein sequence ID" value="CAI6371560.1"/>
    <property type="molecule type" value="Genomic_DNA"/>
</dbReference>
<evidence type="ECO:0000313" key="2">
    <source>
        <dbReference type="EMBL" id="CAI6371560.1"/>
    </source>
</evidence>
<reference evidence="2 3" key="1">
    <citation type="submission" date="2023-01" db="EMBL/GenBank/DDBJ databases">
        <authorList>
            <person name="Whitehead M."/>
        </authorList>
    </citation>
    <scope>NUCLEOTIDE SEQUENCE [LARGE SCALE GENOMIC DNA]</scope>
</reference>
<proteinExistence type="predicted"/>
<dbReference type="SUPFAM" id="SSF53098">
    <property type="entry name" value="Ribonuclease H-like"/>
    <property type="match status" value="1"/>
</dbReference>
<protein>
    <recommendedName>
        <fullName evidence="1">HAT C-terminal dimerisation domain-containing protein</fullName>
    </recommendedName>
</protein>
<gene>
    <name evidence="2" type="ORF">MEUPH1_LOCUS25553</name>
</gene>
<dbReference type="AlphaFoldDB" id="A0AAV0XSS0"/>
<dbReference type="InterPro" id="IPR012337">
    <property type="entry name" value="RNaseH-like_sf"/>
</dbReference>
<comment type="caution">
    <text evidence="2">The sequence shown here is derived from an EMBL/GenBank/DDBJ whole genome shotgun (WGS) entry which is preliminary data.</text>
</comment>
<sequence>MSINSRFSDAREILKDLCLLSPERLLKCSKEKKPLPVDCFNYISNWAKGIDTASLRLEYIQFSSSLSELLTGLNLTTKSHGDNNESKYNELLNANISSDDDDEEINDISFGEGTKNVINIESILHVFSNYTLVPAFPNLYQAFKALGTIPASSASAERSFSKVKLIKTRLRSTMQQERLESLMLISCEKDISIGINEVPKYF</sequence>